<evidence type="ECO:0000256" key="3">
    <source>
        <dbReference type="ARBA" id="ARBA00022630"/>
    </source>
</evidence>
<evidence type="ECO:0000256" key="2">
    <source>
        <dbReference type="ARBA" id="ARBA00005466"/>
    </source>
</evidence>
<keyword evidence="5" id="KW-0560">Oxidoreductase</keyword>
<dbReference type="InterPro" id="IPR006093">
    <property type="entry name" value="Oxy_OxRdtase_FAD_BS"/>
</dbReference>
<feature type="domain" description="FAD-binding PCMH-type" evidence="6">
    <location>
        <begin position="72"/>
        <end position="243"/>
    </location>
</feature>
<protein>
    <submittedName>
        <fullName evidence="7">FAD-binding protein</fullName>
    </submittedName>
</protein>
<dbReference type="PANTHER" id="PTHR13878">
    <property type="entry name" value="GULONOLACTONE OXIDASE"/>
    <property type="match status" value="1"/>
</dbReference>
<dbReference type="GO" id="GO:0071949">
    <property type="term" value="F:FAD binding"/>
    <property type="evidence" value="ECO:0007669"/>
    <property type="project" value="InterPro"/>
</dbReference>
<dbReference type="InterPro" id="IPR016170">
    <property type="entry name" value="Cytok_DH_C_sf"/>
</dbReference>
<dbReference type="Proteomes" id="UP000675781">
    <property type="component" value="Unassembled WGS sequence"/>
</dbReference>
<evidence type="ECO:0000313" key="7">
    <source>
        <dbReference type="EMBL" id="MBR7836860.1"/>
    </source>
</evidence>
<dbReference type="InterPro" id="IPR006311">
    <property type="entry name" value="TAT_signal"/>
</dbReference>
<accession>A0A941ESS2</accession>
<name>A0A941ESS2_9ACTN</name>
<keyword evidence="4" id="KW-0274">FAD</keyword>
<dbReference type="RefSeq" id="WP_212531332.1">
    <property type="nucleotide sequence ID" value="NZ_JAGSOG010000166.1"/>
</dbReference>
<dbReference type="InterPro" id="IPR006094">
    <property type="entry name" value="Oxid_FAD_bind_N"/>
</dbReference>
<evidence type="ECO:0000259" key="6">
    <source>
        <dbReference type="PROSITE" id="PS51387"/>
    </source>
</evidence>
<dbReference type="Gene3D" id="3.40.462.10">
    <property type="entry name" value="FAD-linked oxidases, C-terminal domain"/>
    <property type="match status" value="1"/>
</dbReference>
<dbReference type="InterPro" id="IPR016166">
    <property type="entry name" value="FAD-bd_PCMH"/>
</dbReference>
<dbReference type="InterPro" id="IPR016164">
    <property type="entry name" value="FAD-linked_Oxase-like_C"/>
</dbReference>
<comment type="cofactor">
    <cofactor evidence="1">
        <name>FAD</name>
        <dbReference type="ChEBI" id="CHEBI:57692"/>
    </cofactor>
</comment>
<dbReference type="SUPFAM" id="SSF55103">
    <property type="entry name" value="FAD-linked oxidases, C-terminal domain"/>
    <property type="match status" value="1"/>
</dbReference>
<dbReference type="EMBL" id="JAGSOG010000166">
    <property type="protein sequence ID" value="MBR7836860.1"/>
    <property type="molecule type" value="Genomic_DNA"/>
</dbReference>
<dbReference type="Gene3D" id="3.30.43.10">
    <property type="entry name" value="Uridine Diphospho-n-acetylenolpyruvylglucosamine Reductase, domain 2"/>
    <property type="match status" value="1"/>
</dbReference>
<dbReference type="AlphaFoldDB" id="A0A941ESS2"/>
<proteinExistence type="inferred from homology"/>
<comment type="caution">
    <text evidence="7">The sequence shown here is derived from an EMBL/GenBank/DDBJ whole genome shotgun (WGS) entry which is preliminary data.</text>
</comment>
<dbReference type="InterPro" id="IPR016167">
    <property type="entry name" value="FAD-bd_PCMH_sub1"/>
</dbReference>
<gene>
    <name evidence="7" type="ORF">KDL01_26515</name>
</gene>
<keyword evidence="8" id="KW-1185">Reference proteome</keyword>
<dbReference type="Pfam" id="PF09265">
    <property type="entry name" value="Cytokin-bind"/>
    <property type="match status" value="1"/>
</dbReference>
<evidence type="ECO:0000256" key="4">
    <source>
        <dbReference type="ARBA" id="ARBA00022827"/>
    </source>
</evidence>
<evidence type="ECO:0000256" key="5">
    <source>
        <dbReference type="ARBA" id="ARBA00023002"/>
    </source>
</evidence>
<dbReference type="Pfam" id="PF01565">
    <property type="entry name" value="FAD_binding_4"/>
    <property type="match status" value="1"/>
</dbReference>
<dbReference type="InterPro" id="IPR016169">
    <property type="entry name" value="FAD-bd_PCMH_sub2"/>
</dbReference>
<dbReference type="PANTHER" id="PTHR13878:SF53">
    <property type="entry name" value="CYTOKININ DEHYDROGENASE 6"/>
    <property type="match status" value="1"/>
</dbReference>
<dbReference type="InterPro" id="IPR015345">
    <property type="entry name" value="Cytokinin_DH_FAD/cytokin-bd"/>
</dbReference>
<dbReference type="InterPro" id="IPR036318">
    <property type="entry name" value="FAD-bd_PCMH-like_sf"/>
</dbReference>
<dbReference type="GO" id="GO:0009690">
    <property type="term" value="P:cytokinin metabolic process"/>
    <property type="evidence" value="ECO:0007669"/>
    <property type="project" value="InterPro"/>
</dbReference>
<keyword evidence="3" id="KW-0285">Flavoprotein</keyword>
<dbReference type="PROSITE" id="PS00862">
    <property type="entry name" value="OX2_COVAL_FAD"/>
    <property type="match status" value="1"/>
</dbReference>
<dbReference type="GO" id="GO:0019139">
    <property type="term" value="F:cytokinin dehydrogenase activity"/>
    <property type="evidence" value="ECO:0007669"/>
    <property type="project" value="InterPro"/>
</dbReference>
<reference evidence="7" key="1">
    <citation type="submission" date="2021-04" db="EMBL/GenBank/DDBJ databases">
        <title>Genome based classification of Actinospica acidithermotolerans sp. nov., an actinobacterium isolated from an Indonesian hot spring.</title>
        <authorList>
            <person name="Kusuma A.B."/>
            <person name="Putra K.E."/>
            <person name="Nafisah S."/>
            <person name="Loh J."/>
            <person name="Nouioui I."/>
            <person name="Goodfellow M."/>
        </authorList>
    </citation>
    <scope>NUCLEOTIDE SEQUENCE</scope>
    <source>
        <strain evidence="7">CSCA 57</strain>
    </source>
</reference>
<dbReference type="Gene3D" id="3.30.465.10">
    <property type="match status" value="1"/>
</dbReference>
<dbReference type="PROSITE" id="PS51318">
    <property type="entry name" value="TAT"/>
    <property type="match status" value="1"/>
</dbReference>
<dbReference type="SUPFAM" id="SSF56176">
    <property type="entry name" value="FAD-binding/transporter-associated domain-like"/>
    <property type="match status" value="1"/>
</dbReference>
<comment type="similarity">
    <text evidence="2">Belongs to the oxygen-dependent FAD-linked oxidoreductase family.</text>
</comment>
<evidence type="ECO:0000313" key="8">
    <source>
        <dbReference type="Proteomes" id="UP000675781"/>
    </source>
</evidence>
<sequence>MGTGPSRRTFLLSLAGAAAVTGFDPATQAWATSATPDHAHGIDFAKLPKLDGELLLPATDLTPYADDYGHIVHRQPAAVLLPGSVQDIARLIRFAGPLGISVAPRGQGHQTYGQAQVSGGVVIDLGPLDVVSVNAVRRTATAQAGALWHSVLTASVAHGLTPPVFPDYIELSIGGTLSAGGIGGASSHFGAQVDNVAALQVVTGTGEIVDCSPTRRPEVFQAALAGLGQFGVITSATVNLVPAPDMVRQYTLAYPTLPALTAAQRKVVRDGRFNWLEGALSPATPSGWTYALEGAVYYKSGNPPNDAAVLAGLGFTGAPTTQDFAYVDFVNQLAAAVAFLKSTGEWFDPHPWINLILPNGATDRYMQRVLAGLTAADIGASGVVLLYPVPNRLLTRPFLRTPDSDLVFLFALLRTASPDTDAIPVPQALAGNRKLYDDAVAVGATQYPIGSIPNLTRADWARQYGSSFARFSALKRVLDPFSIMTPGQGIFRQ</sequence>
<dbReference type="InterPro" id="IPR050432">
    <property type="entry name" value="FAD-linked_Oxidoreductases_BP"/>
</dbReference>
<organism evidence="7 8">
    <name type="scientific">Actinospica durhamensis</name>
    <dbReference type="NCBI Taxonomy" id="1508375"/>
    <lineage>
        <taxon>Bacteria</taxon>
        <taxon>Bacillati</taxon>
        <taxon>Actinomycetota</taxon>
        <taxon>Actinomycetes</taxon>
        <taxon>Catenulisporales</taxon>
        <taxon>Actinospicaceae</taxon>
        <taxon>Actinospica</taxon>
    </lineage>
</organism>
<dbReference type="PROSITE" id="PS51387">
    <property type="entry name" value="FAD_PCMH"/>
    <property type="match status" value="1"/>
</dbReference>
<evidence type="ECO:0000256" key="1">
    <source>
        <dbReference type="ARBA" id="ARBA00001974"/>
    </source>
</evidence>